<dbReference type="EMBL" id="CP076723">
    <property type="protein sequence ID" value="QWV91988.1"/>
    <property type="molecule type" value="Genomic_DNA"/>
</dbReference>
<protein>
    <submittedName>
        <fullName evidence="1">Uncharacterized protein</fullName>
    </submittedName>
</protein>
<proteinExistence type="predicted"/>
<dbReference type="RefSeq" id="WP_216798814.1">
    <property type="nucleotide sequence ID" value="NZ_CP076723.1"/>
</dbReference>
<accession>A0ABX8J165</accession>
<organism evidence="1 2">
    <name type="scientific">Geomonas oryzisoli</name>
    <dbReference type="NCBI Taxonomy" id="2847992"/>
    <lineage>
        <taxon>Bacteria</taxon>
        <taxon>Pseudomonadati</taxon>
        <taxon>Thermodesulfobacteriota</taxon>
        <taxon>Desulfuromonadia</taxon>
        <taxon>Geobacterales</taxon>
        <taxon>Geobacteraceae</taxon>
        <taxon>Geomonas</taxon>
    </lineage>
</organism>
<evidence type="ECO:0000313" key="2">
    <source>
        <dbReference type="Proteomes" id="UP000683557"/>
    </source>
</evidence>
<name>A0ABX8J165_9BACT</name>
<gene>
    <name evidence="1" type="ORF">KP004_12210</name>
</gene>
<dbReference type="Proteomes" id="UP000683557">
    <property type="component" value="Chromosome"/>
</dbReference>
<evidence type="ECO:0000313" key="1">
    <source>
        <dbReference type="EMBL" id="QWV91988.1"/>
    </source>
</evidence>
<keyword evidence="2" id="KW-1185">Reference proteome</keyword>
<reference evidence="1 2" key="1">
    <citation type="submission" date="2021-06" db="EMBL/GenBank/DDBJ databases">
        <title>Gemonas diversity in paddy soil.</title>
        <authorList>
            <person name="Liu G."/>
        </authorList>
    </citation>
    <scope>NUCLEOTIDE SEQUENCE [LARGE SCALE GENOMIC DNA]</scope>
    <source>
        <strain evidence="1 2">RG10</strain>
    </source>
</reference>
<sequence>MNRMEAEAKASVKIPFIPFIPVNSLLLEKNPAIMKVTFIGISLANER</sequence>